<reference evidence="2" key="1">
    <citation type="submission" date="2020-02" db="EMBL/GenBank/DDBJ databases">
        <title>Bacillus sedimentmangrovi sp. nov., isolated from sediment of the mangrove ecosystem.</title>
        <authorList>
            <person name="Liu G."/>
        </authorList>
    </citation>
    <scope>NUCLEOTIDE SEQUENCE [LARGE SCALE GENOMIC DNA]</scope>
    <source>
        <strain evidence="2">SgZ-7</strain>
    </source>
</reference>
<organism evidence="2 3">
    <name type="scientific">Neobacillus thermocopriae</name>
    <dbReference type="NCBI Taxonomy" id="1215031"/>
    <lineage>
        <taxon>Bacteria</taxon>
        <taxon>Bacillati</taxon>
        <taxon>Bacillota</taxon>
        <taxon>Bacilli</taxon>
        <taxon>Bacillales</taxon>
        <taxon>Bacillaceae</taxon>
        <taxon>Neobacillus</taxon>
    </lineage>
</organism>
<proteinExistence type="predicted"/>
<evidence type="ECO:0000256" key="1">
    <source>
        <dbReference type="SAM" id="Phobius"/>
    </source>
</evidence>
<feature type="transmembrane region" description="Helical" evidence="1">
    <location>
        <begin position="122"/>
        <end position="140"/>
    </location>
</feature>
<evidence type="ECO:0000313" key="2">
    <source>
        <dbReference type="EMBL" id="NEX79946.1"/>
    </source>
</evidence>
<accession>A0A6B3TUD7</accession>
<keyword evidence="1" id="KW-0472">Membrane</keyword>
<protein>
    <recommendedName>
        <fullName evidence="4">YmcC</fullName>
    </recommendedName>
</protein>
<feature type="transmembrane region" description="Helical" evidence="1">
    <location>
        <begin position="59"/>
        <end position="79"/>
    </location>
</feature>
<evidence type="ECO:0000313" key="3">
    <source>
        <dbReference type="Proteomes" id="UP000481621"/>
    </source>
</evidence>
<keyword evidence="1" id="KW-1133">Transmembrane helix</keyword>
<feature type="transmembrane region" description="Helical" evidence="1">
    <location>
        <begin position="34"/>
        <end position="53"/>
    </location>
</feature>
<evidence type="ECO:0008006" key="4">
    <source>
        <dbReference type="Google" id="ProtNLM"/>
    </source>
</evidence>
<dbReference type="Proteomes" id="UP000481621">
    <property type="component" value="Unassembled WGS sequence"/>
</dbReference>
<comment type="caution">
    <text evidence="2">The sequence shown here is derived from an EMBL/GenBank/DDBJ whole genome shotgun (WGS) entry which is preliminary data.</text>
</comment>
<keyword evidence="3" id="KW-1185">Reference proteome</keyword>
<dbReference type="EMBL" id="JAAIUV010000026">
    <property type="protein sequence ID" value="NEX79946.1"/>
    <property type="molecule type" value="Genomic_DNA"/>
</dbReference>
<keyword evidence="1" id="KW-0812">Transmembrane</keyword>
<sequence length="180" mass="20638">MIGWFIVAAEIGFWIFVISGLFFRYILKLKKLGGFLLLSTPLIDLLLIIVTVMDIKNGATANTFHGLAAIYIGVTIVFGHRMIKWADERFAYWLAGGAKPKMAPKYGSEHAKIERIGWFRHLLAWFIGCSLLYLMVWLIGEPSRTESLLSLIKTWTMILIIDFIISFSYTIWPKKEKSNM</sequence>
<name>A0A6B3TUD7_9BACI</name>
<feature type="transmembrane region" description="Helical" evidence="1">
    <location>
        <begin position="152"/>
        <end position="172"/>
    </location>
</feature>
<dbReference type="AlphaFoldDB" id="A0A6B3TUD7"/>
<gene>
    <name evidence="2" type="ORF">G4Z05_13875</name>
</gene>
<dbReference type="RefSeq" id="WP_163252437.1">
    <property type="nucleotide sequence ID" value="NZ_JAAIUV010000026.1"/>
</dbReference>
<feature type="transmembrane region" description="Helical" evidence="1">
    <location>
        <begin position="6"/>
        <end position="27"/>
    </location>
</feature>